<evidence type="ECO:0000313" key="4">
    <source>
        <dbReference type="Proteomes" id="UP000318447"/>
    </source>
</evidence>
<evidence type="ECO:0000313" key="2">
    <source>
        <dbReference type="EMBL" id="TPP40555.1"/>
    </source>
</evidence>
<feature type="compositionally biased region" description="Gly residues" evidence="1">
    <location>
        <begin position="123"/>
        <end position="140"/>
    </location>
</feature>
<dbReference type="VEuPathDB" id="TriTrypDB:LDHU3_28.0960"/>
<dbReference type="EMBL" id="RHLC01000012">
    <property type="protein sequence ID" value="TPP54224.1"/>
    <property type="molecule type" value="Genomic_DNA"/>
</dbReference>
<feature type="region of interest" description="Disordered" evidence="1">
    <location>
        <begin position="121"/>
        <end position="146"/>
    </location>
</feature>
<sequence>MQHSRLGRNTNGALAYSHRSIDSVPADEDALKEFLRSRGMEGFAASAYWGATGEVPPRAPDDVASKQPYPFQAEINRKLVPLPKDQTSYPRTLDYTNVGLHLILDDGNSNTGGFNASQLQKLGEGGAGGDGLGGTQGQGNTGSQKPRFLTLQTTNQAIPRTFDDGVLDVLRAGQAKEDALKKELDNLEATPYASGAAPDAFRLTSDDYCDFGKMDPSAYRQKDWKEDGDGVYVYKSRYNNVEREGPRRRERTFQTLQRGRTVDRTQLRSTLEDSHKQALPQGYEPYSAKDWMSTTHREHAAYDVAEARHMNNRDATVPLRNTHYALSPAQEMAVTQRDARFQTRHDGKWATTYSAGYQDRSAEADVCHKYGAKAVFDIEDGIYTINHEYHHPRREVRTGETYTPAEMVPGQYTTMYTEPLPAPNSVIGSTRRC</sequence>
<reference evidence="4" key="1">
    <citation type="submission" date="2019-02" db="EMBL/GenBank/DDBJ databases">
        <title>FDA dAtabase for Regulatory Grade micrObial Sequences (FDA-ARGOS): Supporting development and validation of Infectious Disease Dx tests.</title>
        <authorList>
            <person name="Duncan R."/>
            <person name="Fisher C."/>
            <person name="Tallon L."/>
            <person name="Sadzewicz L."/>
            <person name="Sengamalay N."/>
            <person name="Ott S."/>
            <person name="Godinez A."/>
            <person name="Nagaraj S."/>
            <person name="Vavikolanu K."/>
            <person name="Nadendla S."/>
            <person name="Aluvathingal J."/>
            <person name="Sichtig H."/>
        </authorList>
    </citation>
    <scope>NUCLEOTIDE SEQUENCE [LARGE SCALE GENOMIC DNA]</scope>
    <source>
        <strain evidence="4">FDAARGOS_361</strain>
    </source>
</reference>
<proteinExistence type="predicted"/>
<dbReference type="Proteomes" id="UP000318821">
    <property type="component" value="Unassembled WGS sequence"/>
</dbReference>
<reference evidence="5" key="3">
    <citation type="submission" date="2019-02" db="EMBL/GenBank/DDBJ databases">
        <title>FDA dAtabase for Regulatory Grade micrObial Sequences (FDA-ARGOS): Supporting development and validation of Infectious Disease Dx tests.</title>
        <authorList>
            <person name="Duncan R."/>
            <person name="Fisher C."/>
            <person name="Tallon L."/>
            <person name="Sadzewicz L."/>
            <person name="Sengamalay N."/>
            <person name="Ott S."/>
            <person name="Godinez A."/>
            <person name="Nagaraj S."/>
            <person name="Vavikolanu K."/>
            <person name="Vyas G."/>
            <person name="Nadendla S."/>
            <person name="Aluvathingal J."/>
            <person name="Sichtig H."/>
        </authorList>
    </citation>
    <scope>NUCLEOTIDE SEQUENCE [LARGE SCALE GENOMIC DNA]</scope>
    <source>
        <strain evidence="5">FDAARGOS_360</strain>
    </source>
</reference>
<evidence type="ECO:0000256" key="1">
    <source>
        <dbReference type="SAM" id="MobiDB-lite"/>
    </source>
</evidence>
<dbReference type="Proteomes" id="UP000318447">
    <property type="component" value="Unassembled WGS sequence"/>
</dbReference>
<name>A0A504XZZ1_LEIDO</name>
<gene>
    <name evidence="2" type="ORF">CGC20_13700</name>
    <name evidence="3" type="ORF">CGC21_21915</name>
</gene>
<dbReference type="VEuPathDB" id="TriTrypDB:LdBPK_280790.1"/>
<protein>
    <submittedName>
        <fullName evidence="3">Uncharacterized protein</fullName>
    </submittedName>
</protein>
<accession>A0A504XZZ1</accession>
<evidence type="ECO:0000313" key="3">
    <source>
        <dbReference type="EMBL" id="TPP54224.1"/>
    </source>
</evidence>
<reference evidence="3" key="2">
    <citation type="submission" date="2019-02" db="EMBL/GenBank/DDBJ databases">
        <title>FDA dAtabase for Regulatory Grade micrObial Sequences (FDA-ARGOS): Supporting development and validation of Infectious Disease Dx tests.</title>
        <authorList>
            <person name="Duncan R."/>
            <person name="Fisher C."/>
            <person name="Tallon L.J."/>
            <person name="Sadzewicz L."/>
            <person name="Sengamalay N."/>
            <person name="Ott S."/>
            <person name="Godinez A."/>
            <person name="Nagaraj S."/>
            <person name="Nadendla S."/>
            <person name="Sichtig H."/>
        </authorList>
    </citation>
    <scope>NUCLEOTIDE SEQUENCE</scope>
    <source>
        <strain evidence="2">FDAARGOS_360</strain>
        <strain evidence="3">FDAARGOS_361</strain>
    </source>
</reference>
<dbReference type="EMBL" id="RHLD01000012">
    <property type="protein sequence ID" value="TPP40555.1"/>
    <property type="molecule type" value="Genomic_DNA"/>
</dbReference>
<organism evidence="3 4">
    <name type="scientific">Leishmania donovani</name>
    <dbReference type="NCBI Taxonomy" id="5661"/>
    <lineage>
        <taxon>Eukaryota</taxon>
        <taxon>Discoba</taxon>
        <taxon>Euglenozoa</taxon>
        <taxon>Kinetoplastea</taxon>
        <taxon>Metakinetoplastina</taxon>
        <taxon>Trypanosomatida</taxon>
        <taxon>Trypanosomatidae</taxon>
        <taxon>Leishmaniinae</taxon>
        <taxon>Leishmania</taxon>
    </lineage>
</organism>
<comment type="caution">
    <text evidence="3">The sequence shown here is derived from an EMBL/GenBank/DDBJ whole genome shotgun (WGS) entry which is preliminary data.</text>
</comment>
<dbReference type="VEuPathDB" id="TriTrypDB:LdCL_280012500"/>
<dbReference type="AlphaFoldDB" id="A0A504XZZ1"/>
<evidence type="ECO:0000313" key="5">
    <source>
        <dbReference type="Proteomes" id="UP000318821"/>
    </source>
</evidence>